<evidence type="ECO:0000313" key="2">
    <source>
        <dbReference type="EMBL" id="ALC23311.1"/>
    </source>
</evidence>
<dbReference type="Proteomes" id="UP000060513">
    <property type="component" value="Chromosome"/>
</dbReference>
<dbReference type="Pfam" id="PF10881">
    <property type="entry name" value="DUF2726"/>
    <property type="match status" value="1"/>
</dbReference>
<dbReference type="InterPro" id="IPR024402">
    <property type="entry name" value="DUF2726"/>
</dbReference>
<sequence length="362" mass="41668">MDLRKLAPLLVRLPRALSLPCELASSGSLVELHAFENQSEKRTRRILEIATQESSMYWVNAKTRLEEVLSPSKNDSPAERRFLRDAHFDYTLHKESSDKVVWAFEFDGPGHSSDPDAIRRDRLKNRICAKANLPLLRIEDDLLQATDGVSLLEWLIRRWMSYERILPRMAQDRDRTAAAMSDEDWDELKISQDVFILPPELDTEHLFSLRNPYPPLPKISVRLLKTFGIREPLSLELNPDWREFEDIETTWHLSTNGGPLPDLNNHGLYSRSYCEVALRRVGEEWPSPPVFAATGEYMARVSYPTFPNQRTPFERNSATDEFEAPCGPPYGGSLWAAGAEIAWYRGMREVEKWATKNLPKLT</sequence>
<evidence type="ECO:0000259" key="1">
    <source>
        <dbReference type="Pfam" id="PF10881"/>
    </source>
</evidence>
<evidence type="ECO:0000313" key="3">
    <source>
        <dbReference type="Proteomes" id="UP000060513"/>
    </source>
</evidence>
<gene>
    <name evidence="2" type="ORF">SPRI_5005</name>
</gene>
<protein>
    <recommendedName>
        <fullName evidence="1">DUF2726 domain-containing protein</fullName>
    </recommendedName>
</protein>
<accession>A0A0M5IR87</accession>
<organism evidence="2">
    <name type="scientific">Streptomyces pristinaespiralis</name>
    <dbReference type="NCBI Taxonomy" id="38300"/>
    <lineage>
        <taxon>Bacteria</taxon>
        <taxon>Bacillati</taxon>
        <taxon>Actinomycetota</taxon>
        <taxon>Actinomycetes</taxon>
        <taxon>Kitasatosporales</taxon>
        <taxon>Streptomycetaceae</taxon>
        <taxon>Streptomyces</taxon>
    </lineage>
</organism>
<name>A0A0M5IR87_STRPR</name>
<dbReference type="AlphaFoldDB" id="A0A0M5IR87"/>
<reference evidence="2 3" key="1">
    <citation type="submission" date="2015-08" db="EMBL/GenBank/DDBJ databases">
        <title>Genome sequence of the pristinamycin over-producing bacterium Streptomyces pristinaespiralis HCCB10218.</title>
        <authorList>
            <person name="Tian J."/>
            <person name="Yang J."/>
            <person name="Li L."/>
            <person name="Ruan L."/>
            <person name="Wei W."/>
            <person name="Zheng G."/>
            <person name="Wei Z."/>
            <person name="Yang S."/>
            <person name="Ge M."/>
            <person name="Jiang W."/>
            <person name="Lu Y."/>
        </authorList>
    </citation>
    <scope>NUCLEOTIDE SEQUENCE [LARGE SCALE GENOMIC DNA]</scope>
    <source>
        <strain evidence="2 3">HCCB 10218</strain>
    </source>
</reference>
<feature type="domain" description="DUF2726" evidence="1">
    <location>
        <begin position="37"/>
        <end position="140"/>
    </location>
</feature>
<dbReference type="PATRIC" id="fig|38300.4.peg.5246"/>
<dbReference type="EMBL" id="CP011340">
    <property type="protein sequence ID" value="ALC23311.1"/>
    <property type="molecule type" value="Genomic_DNA"/>
</dbReference>
<dbReference type="KEGG" id="spri:SPRI_5005"/>
<proteinExistence type="predicted"/>